<gene>
    <name evidence="2" type="ORF">GCM10010446_67930</name>
</gene>
<keyword evidence="3" id="KW-1185">Reference proteome</keyword>
<dbReference type="EMBL" id="BAAAUD010000114">
    <property type="protein sequence ID" value="GAA2974054.1"/>
    <property type="molecule type" value="Genomic_DNA"/>
</dbReference>
<evidence type="ECO:0000313" key="3">
    <source>
        <dbReference type="Proteomes" id="UP001500403"/>
    </source>
</evidence>
<protein>
    <recommendedName>
        <fullName evidence="1">Aminoglycoside phosphotransferase domain-containing protein</fullName>
    </recommendedName>
</protein>
<sequence>MTNPTTPPSALLAWASRALGARPAVKDVSHPRENSRVWQLDLPGALRFYLKVSPKAVMYERETLALRSAAPALGAGGAPQLRASSAEHLALLMTAVPGRPLKQLTLAPAEEARAHRHAGALLARLHAAGDLSGPRRTEAEQALQAAADGADRHLGEAGGRLSAPEQKLVRDLAEQLQTLPPLPLAFIHGDAWDRNLMWSTVHQQAGWIDFERVISA</sequence>
<dbReference type="InterPro" id="IPR011009">
    <property type="entry name" value="Kinase-like_dom_sf"/>
</dbReference>
<dbReference type="SUPFAM" id="SSF56112">
    <property type="entry name" value="Protein kinase-like (PK-like)"/>
    <property type="match status" value="1"/>
</dbReference>
<reference evidence="2 3" key="1">
    <citation type="journal article" date="2019" name="Int. J. Syst. Evol. Microbiol.">
        <title>The Global Catalogue of Microorganisms (GCM) 10K type strain sequencing project: providing services to taxonomists for standard genome sequencing and annotation.</title>
        <authorList>
            <consortium name="The Broad Institute Genomics Platform"/>
            <consortium name="The Broad Institute Genome Sequencing Center for Infectious Disease"/>
            <person name="Wu L."/>
            <person name="Ma J."/>
        </authorList>
    </citation>
    <scope>NUCLEOTIDE SEQUENCE [LARGE SCALE GENOMIC DNA]</scope>
    <source>
        <strain evidence="2 3">JCM 9088</strain>
    </source>
</reference>
<feature type="domain" description="Aminoglycoside phosphotransferase" evidence="1">
    <location>
        <begin position="28"/>
        <end position="212"/>
    </location>
</feature>
<evidence type="ECO:0000259" key="1">
    <source>
        <dbReference type="Pfam" id="PF01636"/>
    </source>
</evidence>
<dbReference type="RefSeq" id="WP_344500835.1">
    <property type="nucleotide sequence ID" value="NZ_BAAAUD010000114.1"/>
</dbReference>
<comment type="caution">
    <text evidence="2">The sequence shown here is derived from an EMBL/GenBank/DDBJ whole genome shotgun (WGS) entry which is preliminary data.</text>
</comment>
<accession>A0ABN3XNQ1</accession>
<organism evidence="2 3">
    <name type="scientific">Streptomyces enissocaesilis</name>
    <dbReference type="NCBI Taxonomy" id="332589"/>
    <lineage>
        <taxon>Bacteria</taxon>
        <taxon>Bacillati</taxon>
        <taxon>Actinomycetota</taxon>
        <taxon>Actinomycetes</taxon>
        <taxon>Kitasatosporales</taxon>
        <taxon>Streptomycetaceae</taxon>
        <taxon>Streptomyces</taxon>
        <taxon>Streptomyces rochei group</taxon>
    </lineage>
</organism>
<dbReference type="Gene3D" id="3.90.1200.10">
    <property type="match status" value="1"/>
</dbReference>
<evidence type="ECO:0000313" key="2">
    <source>
        <dbReference type="EMBL" id="GAA2974054.1"/>
    </source>
</evidence>
<name>A0ABN3XNQ1_9ACTN</name>
<proteinExistence type="predicted"/>
<dbReference type="Pfam" id="PF01636">
    <property type="entry name" value="APH"/>
    <property type="match status" value="1"/>
</dbReference>
<dbReference type="Proteomes" id="UP001500403">
    <property type="component" value="Unassembled WGS sequence"/>
</dbReference>
<dbReference type="InterPro" id="IPR002575">
    <property type="entry name" value="Aminoglycoside_PTrfase"/>
</dbReference>